<dbReference type="InterPro" id="IPR006941">
    <property type="entry name" value="RNase_CAF1"/>
</dbReference>
<dbReference type="SUPFAM" id="SSF53098">
    <property type="entry name" value="Ribonuclease H-like"/>
    <property type="match status" value="1"/>
</dbReference>
<dbReference type="Gene3D" id="3.30.70.330">
    <property type="match status" value="1"/>
</dbReference>
<evidence type="ECO:0000259" key="9">
    <source>
        <dbReference type="PROSITE" id="PS51061"/>
    </source>
</evidence>
<dbReference type="AlphaFoldDB" id="A0A7S1F3K8"/>
<comment type="similarity">
    <text evidence="2">Belongs to the CAF1 family.</text>
</comment>
<name>A0A7S1F3K8_NOCSC</name>
<protein>
    <recommendedName>
        <fullName evidence="4">Poly(A)-specific ribonuclease PARN</fullName>
        <ecNumber evidence="3">3.1.13.4</ecNumber>
    </recommendedName>
    <alternativeName>
        <fullName evidence="7">Polyadenylate-specific ribonuclease</fullName>
    </alternativeName>
</protein>
<dbReference type="InterPro" id="IPR036867">
    <property type="entry name" value="R3H_dom_sf"/>
</dbReference>
<dbReference type="CDD" id="cd02325">
    <property type="entry name" value="R3H"/>
    <property type="match status" value="1"/>
</dbReference>
<dbReference type="EMBL" id="HBFQ01023264">
    <property type="protein sequence ID" value="CAD8841970.1"/>
    <property type="molecule type" value="Transcribed_RNA"/>
</dbReference>
<sequence>MRCSVIRRVTSRNWHAAQPWLVEEIRRAEFVAVDLELTGLHLRSERHVGVERCYTAHRDGAQTFLPVQVGICAARRKDKSASGSCNWILSPGSVYIFPRESSERHFSVSKSTLTFLETNGFDFNEWVRHGVGWLRPQEELERRHGVQQRIDEVQNFKKSSLASAASNAGVEVSPLQIPEGPDRVIVEGAREEIRAWLSSQTSSALEIPMESAYQRLLMHTVIAQEFPQVYSHSSRKGAQRYLSVYKSQSEVYDEQLRSLQREMDVIDGEVGVRSLLDEMSQGQKLLVGHNCFYDFLHLYQTFFGDLPDNLQEFKTSWLQLFPHTLDTKFLSEAHELLSGLQPPATLKGLCDFMMHTSQNSGIVHPMTYELNTLPGDTYQLPNSGGAVSAVEDEIDSSHEAGYDALMTSLVLIHQLSHIFGKKRISWDQIDFSSLPGKSVKRTMTDVLPLALNRIRLVKAQPNVVNLSGRDEADMSRHFHMSGFPATWKKWDLMKVWSPLWVGLSWIDATTCWVIARNDNDAMHLMKIFKMMESPQFQLHTYAEYKANEPPSNPNGVTSSAAAVQDRSL</sequence>
<evidence type="ECO:0000256" key="2">
    <source>
        <dbReference type="ARBA" id="ARBA00008372"/>
    </source>
</evidence>
<dbReference type="PANTHER" id="PTHR15092:SF22">
    <property type="entry name" value="POLY(A)-SPECIFIC RIBONUCLEASE PNLDC1"/>
    <property type="match status" value="1"/>
</dbReference>
<dbReference type="GO" id="GO:0046872">
    <property type="term" value="F:metal ion binding"/>
    <property type="evidence" value="ECO:0007669"/>
    <property type="project" value="InterPro"/>
</dbReference>
<dbReference type="InterPro" id="IPR012337">
    <property type="entry name" value="RNaseH-like_sf"/>
</dbReference>
<dbReference type="InterPro" id="IPR014789">
    <property type="entry name" value="PolyA-riboNase_RNA-binding"/>
</dbReference>
<dbReference type="PROSITE" id="PS51061">
    <property type="entry name" value="R3H"/>
    <property type="match status" value="1"/>
</dbReference>
<keyword evidence="5" id="KW-0540">Nuclease</keyword>
<dbReference type="GO" id="GO:0005737">
    <property type="term" value="C:cytoplasm"/>
    <property type="evidence" value="ECO:0007669"/>
    <property type="project" value="InterPro"/>
</dbReference>
<dbReference type="InterPro" id="IPR001374">
    <property type="entry name" value="R3H_dom"/>
</dbReference>
<proteinExistence type="inferred from homology"/>
<evidence type="ECO:0000256" key="7">
    <source>
        <dbReference type="ARBA" id="ARBA00031923"/>
    </source>
</evidence>
<dbReference type="EC" id="3.1.13.4" evidence="3"/>
<keyword evidence="6" id="KW-0378">Hydrolase</keyword>
<dbReference type="GO" id="GO:0003723">
    <property type="term" value="F:RNA binding"/>
    <property type="evidence" value="ECO:0007669"/>
    <property type="project" value="InterPro"/>
</dbReference>
<dbReference type="Gene3D" id="3.30.420.10">
    <property type="entry name" value="Ribonuclease H-like superfamily/Ribonuclease H"/>
    <property type="match status" value="2"/>
</dbReference>
<evidence type="ECO:0000256" key="5">
    <source>
        <dbReference type="ARBA" id="ARBA00022722"/>
    </source>
</evidence>
<dbReference type="GO" id="GO:0004535">
    <property type="term" value="F:poly(A)-specific ribonuclease activity"/>
    <property type="evidence" value="ECO:0007669"/>
    <property type="project" value="UniProtKB-EC"/>
</dbReference>
<dbReference type="Pfam" id="PF04857">
    <property type="entry name" value="CAF1"/>
    <property type="match status" value="1"/>
</dbReference>
<dbReference type="InterPro" id="IPR051181">
    <property type="entry name" value="CAF1_poly(A)_ribonucleases"/>
</dbReference>
<feature type="region of interest" description="Disordered" evidence="8">
    <location>
        <begin position="547"/>
        <end position="568"/>
    </location>
</feature>
<dbReference type="GO" id="GO:0005634">
    <property type="term" value="C:nucleus"/>
    <property type="evidence" value="ECO:0007669"/>
    <property type="project" value="InterPro"/>
</dbReference>
<dbReference type="Pfam" id="PF08675">
    <property type="entry name" value="RNA_bind"/>
    <property type="match status" value="1"/>
</dbReference>
<dbReference type="PANTHER" id="PTHR15092">
    <property type="entry name" value="POLY A -SPECIFIC RIBONUCLEASE/TARGET OF EGR1, MEMBER 1"/>
    <property type="match status" value="1"/>
</dbReference>
<accession>A0A7S1F3K8</accession>
<evidence type="ECO:0000256" key="8">
    <source>
        <dbReference type="SAM" id="MobiDB-lite"/>
    </source>
</evidence>
<dbReference type="InterPro" id="IPR036397">
    <property type="entry name" value="RNaseH_sf"/>
</dbReference>
<feature type="domain" description="R3H" evidence="9">
    <location>
        <begin position="183"/>
        <end position="248"/>
    </location>
</feature>
<organism evidence="10">
    <name type="scientific">Noctiluca scintillans</name>
    <name type="common">Sea sparkle</name>
    <name type="synonym">Red tide dinoflagellate</name>
    <dbReference type="NCBI Taxonomy" id="2966"/>
    <lineage>
        <taxon>Eukaryota</taxon>
        <taxon>Sar</taxon>
        <taxon>Alveolata</taxon>
        <taxon>Dinophyceae</taxon>
        <taxon>Noctilucales</taxon>
        <taxon>Noctilucaceae</taxon>
        <taxon>Noctiluca</taxon>
    </lineage>
</organism>
<reference evidence="10" key="1">
    <citation type="submission" date="2021-01" db="EMBL/GenBank/DDBJ databases">
        <authorList>
            <person name="Corre E."/>
            <person name="Pelletier E."/>
            <person name="Niang G."/>
            <person name="Scheremetjew M."/>
            <person name="Finn R."/>
            <person name="Kale V."/>
            <person name="Holt S."/>
            <person name="Cochrane G."/>
            <person name="Meng A."/>
            <person name="Brown T."/>
            <person name="Cohen L."/>
        </authorList>
    </citation>
    <scope>NUCLEOTIDE SEQUENCE</scope>
</reference>
<dbReference type="SUPFAM" id="SSF82708">
    <property type="entry name" value="R3H domain"/>
    <property type="match status" value="1"/>
</dbReference>
<gene>
    <name evidence="10" type="ORF">NSCI0253_LOCUS16318</name>
</gene>
<evidence type="ECO:0000256" key="3">
    <source>
        <dbReference type="ARBA" id="ARBA00012161"/>
    </source>
</evidence>
<comment type="catalytic activity">
    <reaction evidence="1">
        <text>Exonucleolytic cleavage of poly(A) to 5'-AMP.</text>
        <dbReference type="EC" id="3.1.13.4"/>
    </reaction>
</comment>
<evidence type="ECO:0000256" key="6">
    <source>
        <dbReference type="ARBA" id="ARBA00022839"/>
    </source>
</evidence>
<evidence type="ECO:0000256" key="1">
    <source>
        <dbReference type="ARBA" id="ARBA00001663"/>
    </source>
</evidence>
<keyword evidence="6" id="KW-0269">Exonuclease</keyword>
<dbReference type="InterPro" id="IPR012677">
    <property type="entry name" value="Nucleotide-bd_a/b_plait_sf"/>
</dbReference>
<evidence type="ECO:0000256" key="4">
    <source>
        <dbReference type="ARBA" id="ARBA00015918"/>
    </source>
</evidence>
<dbReference type="GO" id="GO:0006402">
    <property type="term" value="P:mRNA catabolic process"/>
    <property type="evidence" value="ECO:0007669"/>
    <property type="project" value="InterPro"/>
</dbReference>
<evidence type="ECO:0000313" key="10">
    <source>
        <dbReference type="EMBL" id="CAD8841970.1"/>
    </source>
</evidence>